<protein>
    <submittedName>
        <fullName evidence="1">Uncharacterized protein</fullName>
    </submittedName>
</protein>
<proteinExistence type="predicted"/>
<dbReference type="EMBL" id="JAEFBJ010000002">
    <property type="protein sequence ID" value="KAG7640632.1"/>
    <property type="molecule type" value="Genomic_DNA"/>
</dbReference>
<dbReference type="Proteomes" id="UP000694251">
    <property type="component" value="Chromosome 2"/>
</dbReference>
<keyword evidence="2" id="KW-1185">Reference proteome</keyword>
<gene>
    <name evidence="1" type="ORF">ISN44_As02g005080</name>
</gene>
<name>A0A8T2FW98_ARASU</name>
<sequence length="163" mass="17718">MENLDLNIALDIAARGGRDSVADLASMLSSSTYYRFLPAHSDVLKTVSLQPFIENAARCNLLSTARPIFARCLEDSYPSGVYLESLRLAASKGRAEEGFHMLRFLQAAQPTSFPHAAMFTLSLFENVLGIYDDGISSSHGFVDFVGSDAAADTVATSVYRQIL</sequence>
<reference evidence="1 2" key="1">
    <citation type="submission" date="2020-12" db="EMBL/GenBank/DDBJ databases">
        <title>Concerted genomic and epigenomic changes stabilize Arabidopsis allopolyploids.</title>
        <authorList>
            <person name="Chen Z."/>
        </authorList>
    </citation>
    <scope>NUCLEOTIDE SEQUENCE [LARGE SCALE GENOMIC DNA]</scope>
    <source>
        <strain evidence="1">As9502</strain>
        <tissue evidence="1">Leaf</tissue>
    </source>
</reference>
<organism evidence="1 2">
    <name type="scientific">Arabidopsis suecica</name>
    <name type="common">Swedish thale-cress</name>
    <name type="synonym">Cardaminopsis suecica</name>
    <dbReference type="NCBI Taxonomy" id="45249"/>
    <lineage>
        <taxon>Eukaryota</taxon>
        <taxon>Viridiplantae</taxon>
        <taxon>Streptophyta</taxon>
        <taxon>Embryophyta</taxon>
        <taxon>Tracheophyta</taxon>
        <taxon>Spermatophyta</taxon>
        <taxon>Magnoliopsida</taxon>
        <taxon>eudicotyledons</taxon>
        <taxon>Gunneridae</taxon>
        <taxon>Pentapetalae</taxon>
        <taxon>rosids</taxon>
        <taxon>malvids</taxon>
        <taxon>Brassicales</taxon>
        <taxon>Brassicaceae</taxon>
        <taxon>Camelineae</taxon>
        <taxon>Arabidopsis</taxon>
    </lineage>
</organism>
<comment type="caution">
    <text evidence="1">The sequence shown here is derived from an EMBL/GenBank/DDBJ whole genome shotgun (WGS) entry which is preliminary data.</text>
</comment>
<evidence type="ECO:0000313" key="1">
    <source>
        <dbReference type="EMBL" id="KAG7640632.1"/>
    </source>
</evidence>
<accession>A0A8T2FW98</accession>
<dbReference type="AlphaFoldDB" id="A0A8T2FW98"/>
<evidence type="ECO:0000313" key="2">
    <source>
        <dbReference type="Proteomes" id="UP000694251"/>
    </source>
</evidence>